<feature type="signal peptide" evidence="1">
    <location>
        <begin position="1"/>
        <end position="27"/>
    </location>
</feature>
<keyword evidence="3" id="KW-1185">Reference proteome</keyword>
<dbReference type="RefSeq" id="WP_043788453.1">
    <property type="nucleotide sequence ID" value="NZ_JMQI01000079.1"/>
</dbReference>
<gene>
    <name evidence="2" type="ORF">DV20_39230</name>
</gene>
<feature type="chain" id="PRO_5001626665" evidence="1">
    <location>
        <begin position="28"/>
        <end position="151"/>
    </location>
</feature>
<dbReference type="EMBL" id="JMQI01000079">
    <property type="protein sequence ID" value="KDN16559.1"/>
    <property type="molecule type" value="Genomic_DNA"/>
</dbReference>
<keyword evidence="1" id="KW-0732">Signal</keyword>
<evidence type="ECO:0000256" key="1">
    <source>
        <dbReference type="SAM" id="SignalP"/>
    </source>
</evidence>
<name>A0A066TXC8_9PSEU</name>
<dbReference type="Proteomes" id="UP000027345">
    <property type="component" value="Unassembled WGS sequence"/>
</dbReference>
<dbReference type="eggNOG" id="COG0515">
    <property type="taxonomic scope" value="Bacteria"/>
</dbReference>
<dbReference type="STRING" id="287986.DV20_39230"/>
<dbReference type="OrthoDB" id="1099523at2"/>
<comment type="caution">
    <text evidence="2">The sequence shown here is derived from an EMBL/GenBank/DDBJ whole genome shotgun (WGS) entry which is preliminary data.</text>
</comment>
<organism evidence="2 3">
    <name type="scientific">Amycolatopsis rifamycinica</name>
    <dbReference type="NCBI Taxonomy" id="287986"/>
    <lineage>
        <taxon>Bacteria</taxon>
        <taxon>Bacillati</taxon>
        <taxon>Actinomycetota</taxon>
        <taxon>Actinomycetes</taxon>
        <taxon>Pseudonocardiales</taxon>
        <taxon>Pseudonocardiaceae</taxon>
        <taxon>Amycolatopsis</taxon>
    </lineage>
</organism>
<accession>A0A066TXC8</accession>
<proteinExistence type="predicted"/>
<protein>
    <submittedName>
        <fullName evidence="2">Uncharacterized protein</fullName>
    </submittedName>
</protein>
<dbReference type="AlphaFoldDB" id="A0A066TXC8"/>
<evidence type="ECO:0000313" key="2">
    <source>
        <dbReference type="EMBL" id="KDN16559.1"/>
    </source>
</evidence>
<reference evidence="2 3" key="1">
    <citation type="submission" date="2014-05" db="EMBL/GenBank/DDBJ databases">
        <title>Draft genome sequence of Amycolatopsis rifamycinica DSM 46095.</title>
        <authorList>
            <person name="Lal R."/>
            <person name="Saxena A."/>
            <person name="Kumari R."/>
            <person name="Mukherjee U."/>
            <person name="Singh P."/>
            <person name="Sangwan N."/>
            <person name="Mahato N.K."/>
        </authorList>
    </citation>
    <scope>NUCLEOTIDE SEQUENCE [LARGE SCALE GENOMIC DNA]</scope>
    <source>
        <strain evidence="2 3">DSM 46095</strain>
    </source>
</reference>
<sequence length="151" mass="15719">MKLWAELGVSVAAALGAATLAAPLASASVTANPYTPAEACANDFGGSWSLASDGHREVRYGTAKWGDVYLMYNSAHANCVATIKSVDIGTKTYVDAGIKVQGGDWQDDDGQYAYYAAVKASANNLCVQYDGFVGRGSNLASGGRYTWGNCG</sequence>
<evidence type="ECO:0000313" key="3">
    <source>
        <dbReference type="Proteomes" id="UP000027345"/>
    </source>
</evidence>